<accession>A0A7S4MY26</accession>
<feature type="region of interest" description="Disordered" evidence="1">
    <location>
        <begin position="192"/>
        <end position="275"/>
    </location>
</feature>
<name>A0A7S4MY26_9STRA</name>
<feature type="region of interest" description="Disordered" evidence="1">
    <location>
        <begin position="328"/>
        <end position="365"/>
    </location>
</feature>
<protein>
    <submittedName>
        <fullName evidence="2">Uncharacterized protein</fullName>
    </submittedName>
</protein>
<reference evidence="2" key="1">
    <citation type="submission" date="2021-01" db="EMBL/GenBank/DDBJ databases">
        <authorList>
            <person name="Corre E."/>
            <person name="Pelletier E."/>
            <person name="Niang G."/>
            <person name="Scheremetjew M."/>
            <person name="Finn R."/>
            <person name="Kale V."/>
            <person name="Holt S."/>
            <person name="Cochrane G."/>
            <person name="Meng A."/>
            <person name="Brown T."/>
            <person name="Cohen L."/>
        </authorList>
    </citation>
    <scope>NUCLEOTIDE SEQUENCE</scope>
    <source>
        <strain evidence="2">Isolate 1302-5</strain>
    </source>
</reference>
<evidence type="ECO:0000256" key="1">
    <source>
        <dbReference type="SAM" id="MobiDB-lite"/>
    </source>
</evidence>
<proteinExistence type="predicted"/>
<organism evidence="2">
    <name type="scientific">Odontella aurita</name>
    <dbReference type="NCBI Taxonomy" id="265563"/>
    <lineage>
        <taxon>Eukaryota</taxon>
        <taxon>Sar</taxon>
        <taxon>Stramenopiles</taxon>
        <taxon>Ochrophyta</taxon>
        <taxon>Bacillariophyta</taxon>
        <taxon>Mediophyceae</taxon>
        <taxon>Biddulphiophycidae</taxon>
        <taxon>Eupodiscales</taxon>
        <taxon>Odontellaceae</taxon>
        <taxon>Odontella</taxon>
    </lineage>
</organism>
<gene>
    <name evidence="2" type="ORF">OAUR00152_LOCUS22114</name>
</gene>
<evidence type="ECO:0000313" key="2">
    <source>
        <dbReference type="EMBL" id="CAE2252595.1"/>
    </source>
</evidence>
<dbReference type="AlphaFoldDB" id="A0A7S4MY26"/>
<sequence>MPAPAVMPPTSPATASVTMGAYGASTAPEDPRAAAAMAAAASITSSQRPPPVDLGSYGAPPPPPNVEYGTTAAPQGEPSLSAASWSSAGAAVPLRAPSAVTAVGQQQQYAPPQVPMQQPPLATAPLSTAVVPGAHPPASLSSRGVSVSSSLSGGVADSASAGVMATVSPRYNKQYPHHRHQHGHQHCKYAIVAGEPPSDPPSRPLVTGPTSRAVSVPHDRGPPPPPDAPPLTEDVEKRLAQAERLAQTTAARGSGGGSSARGKSSPGGDRDNVVAADREAAACHEAGMLGMDPDDLADGLAEGRTVGEMVEEYRVNLLRLSTSVVPLSSANGGSNKDKKPKRMAEWVLPKGGGIDGQSKKKRKSVTRMKIEAALSSIGAF</sequence>
<feature type="region of interest" description="Disordered" evidence="1">
    <location>
        <begin position="37"/>
        <end position="81"/>
    </location>
</feature>
<dbReference type="EMBL" id="HBKQ01032382">
    <property type="protein sequence ID" value="CAE2252595.1"/>
    <property type="molecule type" value="Transcribed_RNA"/>
</dbReference>